<dbReference type="PANTHER" id="PTHR33990:SF1">
    <property type="entry name" value="PROTEIN YJDN"/>
    <property type="match status" value="1"/>
</dbReference>
<gene>
    <name evidence="2" type="ORF">H9L24_21105</name>
</gene>
<evidence type="ECO:0000313" key="3">
    <source>
        <dbReference type="Proteomes" id="UP000516057"/>
    </source>
</evidence>
<reference evidence="2 3" key="1">
    <citation type="submission" date="2020-08" db="EMBL/GenBank/DDBJ databases">
        <title>Genome sequence of Acidovorax monticola KACC 19171T.</title>
        <authorList>
            <person name="Hyun D.-W."/>
            <person name="Bae J.-W."/>
        </authorList>
    </citation>
    <scope>NUCLEOTIDE SEQUENCE [LARGE SCALE GENOMIC DNA]</scope>
    <source>
        <strain evidence="2 3">KACC 19171</strain>
    </source>
</reference>
<dbReference type="Proteomes" id="UP000516057">
    <property type="component" value="Chromosome"/>
</dbReference>
<keyword evidence="3" id="KW-1185">Reference proteome</keyword>
<sequence length="148" mass="15694">MSPINAYLTFDGNAAEALRFYERTLPRAQIETLMTFAQMPPGGDGTGCSGGALPEGSADRLMHGCLTFGGGLLMASDAMPGQPYEGIKGCAIALSCADNDEAQRVFTALAEGGRITMPLQPTFWAERFGMLTDRFGTPWLVNGTPVPL</sequence>
<dbReference type="AlphaFoldDB" id="A0A7H0HFG9"/>
<proteinExistence type="predicted"/>
<dbReference type="InterPro" id="IPR028973">
    <property type="entry name" value="PhnB-like"/>
</dbReference>
<feature type="domain" description="PhnB-like" evidence="1">
    <location>
        <begin position="5"/>
        <end position="141"/>
    </location>
</feature>
<organism evidence="2 3">
    <name type="scientific">Paenacidovorax monticola</name>
    <dbReference type="NCBI Taxonomy" id="1926868"/>
    <lineage>
        <taxon>Bacteria</taxon>
        <taxon>Pseudomonadati</taxon>
        <taxon>Pseudomonadota</taxon>
        <taxon>Betaproteobacteria</taxon>
        <taxon>Burkholderiales</taxon>
        <taxon>Comamonadaceae</taxon>
        <taxon>Paenacidovorax</taxon>
    </lineage>
</organism>
<accession>A0A7H0HFG9</accession>
<dbReference type="KEGG" id="amon:H9L24_21105"/>
<dbReference type="RefSeq" id="WP_187736269.1">
    <property type="nucleotide sequence ID" value="NZ_CP060790.1"/>
</dbReference>
<dbReference type="Gene3D" id="3.10.180.10">
    <property type="entry name" value="2,3-Dihydroxybiphenyl 1,2-Dioxygenase, domain 1"/>
    <property type="match status" value="1"/>
</dbReference>
<dbReference type="InterPro" id="IPR029068">
    <property type="entry name" value="Glyas_Bleomycin-R_OHBP_Dase"/>
</dbReference>
<evidence type="ECO:0000259" key="1">
    <source>
        <dbReference type="Pfam" id="PF06983"/>
    </source>
</evidence>
<dbReference type="EMBL" id="CP060790">
    <property type="protein sequence ID" value="QNP59285.1"/>
    <property type="molecule type" value="Genomic_DNA"/>
</dbReference>
<protein>
    <submittedName>
        <fullName evidence="2">VOC family protein</fullName>
    </submittedName>
</protein>
<dbReference type="CDD" id="cd06588">
    <property type="entry name" value="PhnB_like"/>
    <property type="match status" value="1"/>
</dbReference>
<dbReference type="SUPFAM" id="SSF54593">
    <property type="entry name" value="Glyoxalase/Bleomycin resistance protein/Dihydroxybiphenyl dioxygenase"/>
    <property type="match status" value="1"/>
</dbReference>
<dbReference type="PANTHER" id="PTHR33990">
    <property type="entry name" value="PROTEIN YJDN-RELATED"/>
    <property type="match status" value="1"/>
</dbReference>
<name>A0A7H0HFG9_9BURK</name>
<evidence type="ECO:0000313" key="2">
    <source>
        <dbReference type="EMBL" id="QNP59285.1"/>
    </source>
</evidence>
<dbReference type="Pfam" id="PF06983">
    <property type="entry name" value="3-dmu-9_3-mt"/>
    <property type="match status" value="1"/>
</dbReference>